<dbReference type="PROSITE" id="PS51257">
    <property type="entry name" value="PROKAR_LIPOPROTEIN"/>
    <property type="match status" value="1"/>
</dbReference>
<reference evidence="1 2" key="1">
    <citation type="submission" date="2019-08" db="EMBL/GenBank/DDBJ databases">
        <title>Bacillus genomes from the desert of Cuatro Cienegas, Coahuila.</title>
        <authorList>
            <person name="Olmedo-Alvarez G."/>
        </authorList>
    </citation>
    <scope>NUCLEOTIDE SEQUENCE [LARGE SCALE GENOMIC DNA]</scope>
    <source>
        <strain evidence="1 2">CH98b_3T</strain>
    </source>
</reference>
<gene>
    <name evidence="1" type="ORF">FZC75_03700</name>
</gene>
<dbReference type="EMBL" id="VTET01000002">
    <property type="protein sequence ID" value="TYS73447.1"/>
    <property type="molecule type" value="Genomic_DNA"/>
</dbReference>
<accession>A0A5D4TCU9</accession>
<protein>
    <recommendedName>
        <fullName evidence="3">Lipoprotein</fullName>
    </recommendedName>
</protein>
<proteinExistence type="predicted"/>
<evidence type="ECO:0008006" key="3">
    <source>
        <dbReference type="Google" id="ProtNLM"/>
    </source>
</evidence>
<dbReference type="OrthoDB" id="2453115at2"/>
<name>A0A5D4TCU9_9BACI</name>
<organism evidence="1 2">
    <name type="scientific">Sutcliffiella horikoshii</name>
    <dbReference type="NCBI Taxonomy" id="79883"/>
    <lineage>
        <taxon>Bacteria</taxon>
        <taxon>Bacillati</taxon>
        <taxon>Bacillota</taxon>
        <taxon>Bacilli</taxon>
        <taxon>Bacillales</taxon>
        <taxon>Bacillaceae</taxon>
        <taxon>Sutcliffiella</taxon>
    </lineage>
</organism>
<evidence type="ECO:0000313" key="1">
    <source>
        <dbReference type="EMBL" id="TYS73447.1"/>
    </source>
</evidence>
<comment type="caution">
    <text evidence="1">The sequence shown here is derived from an EMBL/GenBank/DDBJ whole genome shotgun (WGS) entry which is preliminary data.</text>
</comment>
<dbReference type="RefSeq" id="WP_148978481.1">
    <property type="nucleotide sequence ID" value="NZ_JBNILM010000003.1"/>
</dbReference>
<sequence>MKKSMLLGLISSVLLIGGCGMKLDTNGSQDVEGEPKSVAFNDEFTKDFLESSDEVEKGHYLFKSQTEGYTVHFPKNATIDKAVYERAGNEFEAVGFVENDEKENLSFYYNITYDDQPRANDIEFKLDMFDTYVNYTGDFEKYTKGSTTYYYAENIFEYEGKKSYRYFAYIKPEIEDTGINFIGRVTCIDYDKPCSQDSNEAKEKVLNILHSIEFKSR</sequence>
<dbReference type="AlphaFoldDB" id="A0A5D4TCU9"/>
<dbReference type="Proteomes" id="UP000324517">
    <property type="component" value="Unassembled WGS sequence"/>
</dbReference>
<evidence type="ECO:0000313" key="2">
    <source>
        <dbReference type="Proteomes" id="UP000324517"/>
    </source>
</evidence>